<dbReference type="CDD" id="cd00063">
    <property type="entry name" value="FN3"/>
    <property type="match status" value="1"/>
</dbReference>
<feature type="repeat" description="WD" evidence="1">
    <location>
        <begin position="285"/>
        <end position="326"/>
    </location>
</feature>
<keyword evidence="5" id="KW-1185">Reference proteome</keyword>
<dbReference type="AlphaFoldDB" id="A0A9W7XRI5"/>
<dbReference type="Gene3D" id="3.40.50.10190">
    <property type="entry name" value="BRCT domain"/>
    <property type="match status" value="1"/>
</dbReference>
<evidence type="ECO:0000313" key="5">
    <source>
        <dbReference type="Proteomes" id="UP001145021"/>
    </source>
</evidence>
<name>A0A9W7XRI5_9FUNG</name>
<protein>
    <recommendedName>
        <fullName evidence="6">WD40 repeat-like protein</fullName>
    </recommendedName>
</protein>
<evidence type="ECO:0000256" key="1">
    <source>
        <dbReference type="PROSITE-ProRule" id="PRU00221"/>
    </source>
</evidence>
<dbReference type="Proteomes" id="UP001145021">
    <property type="component" value="Unassembled WGS sequence"/>
</dbReference>
<dbReference type="InterPro" id="IPR001680">
    <property type="entry name" value="WD40_rpt"/>
</dbReference>
<evidence type="ECO:0000259" key="3">
    <source>
        <dbReference type="PROSITE" id="PS50853"/>
    </source>
</evidence>
<keyword evidence="1" id="KW-0853">WD repeat</keyword>
<dbReference type="PROSITE" id="PS50853">
    <property type="entry name" value="FN3"/>
    <property type="match status" value="1"/>
</dbReference>
<dbReference type="InterPro" id="IPR036420">
    <property type="entry name" value="BRCT_dom_sf"/>
</dbReference>
<evidence type="ECO:0008006" key="6">
    <source>
        <dbReference type="Google" id="ProtNLM"/>
    </source>
</evidence>
<sequence length="724" mass="79169">MFSEIVAVGTRTGVQIFDLRRGTKIAGHTGVGVCSSQGFALTPTWTATLSDAKPVCHVHMLNRGDTSAKLIFPLPEEITCLHAIDQGRYLVGGATSGRILIWAPASGRLLRSWDAHYGKVTALASNGGVLVTGGEDAAVHVWVLSQVLASDMDTPPMPVATMAEHTMPITSLHTSNLPLLSSRGRVFSASRDHTCKIWRVRVENTDDGKETRIEGRVDLLGTLLYPAAVADICVDIQETRVFAATAVGVFQTNMYQKLDAASSGPTLVALGGHKGTVIVDGHIPYPAVESDVIAVSLSIDGSLLVSAVATGVVRVWDTASRQCLRTLTDKTLAAGVLQLTTQMAPPQLGGPRAGATAGLHRPQVLTDTVMAPKISAISFVSLQRIPQQTHTDAISDTAFDAPVRTKLNDTVEDIKHFERGLSGRWPYSETSREDMGLIGDTRPSSDSAERLVSELVRQNDRLQRHHMRTRRLNDELYQGAALLLTEDYQLIEFPSVLLPNGVVLGSVVNIDVRRDKQTEKHQRCEFRDLQDQILQTFGTHQPQPPKIHIGHTTQTWAVIRWDPLDLASAELRSLHLYRDGQRMMQHMPGSLDQANKICAVKTTGLDVDHEYEFMIEMRTSAGTVFSNSVVVRTHALDNLSGICVCFGDCESQDEVDGLKETLDRMGASYAEELSFNVTHLVARYKSGSVFEEATKYNIPFVKPDWVLACEANGKLQPAIKYALE</sequence>
<dbReference type="GO" id="GO:0046983">
    <property type="term" value="F:protein dimerization activity"/>
    <property type="evidence" value="ECO:0007669"/>
    <property type="project" value="InterPro"/>
</dbReference>
<dbReference type="Pfam" id="PF00400">
    <property type="entry name" value="WD40"/>
    <property type="match status" value="3"/>
</dbReference>
<dbReference type="Pfam" id="PF16893">
    <property type="entry name" value="fn3_2"/>
    <property type="match status" value="1"/>
</dbReference>
<dbReference type="InterPro" id="IPR036322">
    <property type="entry name" value="WD40_repeat_dom_sf"/>
</dbReference>
<dbReference type="InterPro" id="IPR001357">
    <property type="entry name" value="BRCT_dom"/>
</dbReference>
<dbReference type="GO" id="GO:0034044">
    <property type="term" value="C:exomer complex"/>
    <property type="evidence" value="ECO:0007669"/>
    <property type="project" value="TreeGrafter"/>
</dbReference>
<dbReference type="GO" id="GO:0000747">
    <property type="term" value="P:conjugation with cellular fusion"/>
    <property type="evidence" value="ECO:0007669"/>
    <property type="project" value="TreeGrafter"/>
</dbReference>
<dbReference type="InterPro" id="IPR003961">
    <property type="entry name" value="FN3_dom"/>
</dbReference>
<dbReference type="PROSITE" id="PS50172">
    <property type="entry name" value="BRCT"/>
    <property type="match status" value="1"/>
</dbReference>
<dbReference type="SMART" id="SM00320">
    <property type="entry name" value="WD40"/>
    <property type="match status" value="4"/>
</dbReference>
<dbReference type="GO" id="GO:0006893">
    <property type="term" value="P:Golgi to plasma membrane transport"/>
    <property type="evidence" value="ECO:0007669"/>
    <property type="project" value="TreeGrafter"/>
</dbReference>
<dbReference type="InterPro" id="IPR031673">
    <property type="entry name" value="Chs5_N"/>
</dbReference>
<dbReference type="Pfam" id="PF16892">
    <property type="entry name" value="CHS5_N"/>
    <property type="match status" value="1"/>
</dbReference>
<proteinExistence type="predicted"/>
<feature type="domain" description="Fibronectin type-III" evidence="3">
    <location>
        <begin position="541"/>
        <end position="636"/>
    </location>
</feature>
<gene>
    <name evidence="4" type="ORF">LPJ64_000597</name>
</gene>
<dbReference type="PROSITE" id="PS50082">
    <property type="entry name" value="WD_REPEATS_2"/>
    <property type="match status" value="1"/>
</dbReference>
<dbReference type="InterPro" id="IPR052827">
    <property type="entry name" value="CHS_Export/Cell_Fusion_Reg"/>
</dbReference>
<dbReference type="InterPro" id="IPR031669">
    <property type="entry name" value="Fn3_2"/>
</dbReference>
<dbReference type="InterPro" id="IPR015943">
    <property type="entry name" value="WD40/YVTN_repeat-like_dom_sf"/>
</dbReference>
<dbReference type="Gene3D" id="2.130.10.10">
    <property type="entry name" value="YVTN repeat-like/Quinoprotein amine dehydrogenase"/>
    <property type="match status" value="2"/>
</dbReference>
<dbReference type="EMBL" id="JANBOH010000012">
    <property type="protein sequence ID" value="KAJ1648061.1"/>
    <property type="molecule type" value="Genomic_DNA"/>
</dbReference>
<organism evidence="4 5">
    <name type="scientific">Coemansia asiatica</name>
    <dbReference type="NCBI Taxonomy" id="1052880"/>
    <lineage>
        <taxon>Eukaryota</taxon>
        <taxon>Fungi</taxon>
        <taxon>Fungi incertae sedis</taxon>
        <taxon>Zoopagomycota</taxon>
        <taxon>Kickxellomycotina</taxon>
        <taxon>Kickxellomycetes</taxon>
        <taxon>Kickxellales</taxon>
        <taxon>Kickxellaceae</taxon>
        <taxon>Coemansia</taxon>
    </lineage>
</organism>
<accession>A0A9W7XRI5</accession>
<evidence type="ECO:0000259" key="2">
    <source>
        <dbReference type="PROSITE" id="PS50172"/>
    </source>
</evidence>
<comment type="caution">
    <text evidence="4">The sequence shown here is derived from an EMBL/GenBank/DDBJ whole genome shotgun (WGS) entry which is preliminary data.</text>
</comment>
<dbReference type="Gene3D" id="2.60.40.10">
    <property type="entry name" value="Immunoglobulins"/>
    <property type="match status" value="1"/>
</dbReference>
<dbReference type="GO" id="GO:0005802">
    <property type="term" value="C:trans-Golgi network"/>
    <property type="evidence" value="ECO:0007669"/>
    <property type="project" value="TreeGrafter"/>
</dbReference>
<dbReference type="SUPFAM" id="SSF50978">
    <property type="entry name" value="WD40 repeat-like"/>
    <property type="match status" value="1"/>
</dbReference>
<dbReference type="PANTHER" id="PTHR47351:SF1">
    <property type="entry name" value="CHITIN BIOSYNTHESIS PROTEIN CHS5"/>
    <property type="match status" value="1"/>
</dbReference>
<dbReference type="Pfam" id="PF12738">
    <property type="entry name" value="PTCB-BRCT"/>
    <property type="match status" value="1"/>
</dbReference>
<dbReference type="Gene3D" id="6.20.120.50">
    <property type="match status" value="1"/>
</dbReference>
<dbReference type="SMART" id="SM00292">
    <property type="entry name" value="BRCT"/>
    <property type="match status" value="1"/>
</dbReference>
<dbReference type="InterPro" id="IPR013783">
    <property type="entry name" value="Ig-like_fold"/>
</dbReference>
<feature type="domain" description="BRCT" evidence="2">
    <location>
        <begin position="634"/>
        <end position="723"/>
    </location>
</feature>
<evidence type="ECO:0000313" key="4">
    <source>
        <dbReference type="EMBL" id="KAJ1648061.1"/>
    </source>
</evidence>
<dbReference type="SUPFAM" id="SSF52113">
    <property type="entry name" value="BRCT domain"/>
    <property type="match status" value="1"/>
</dbReference>
<reference evidence="4" key="1">
    <citation type="submission" date="2022-07" db="EMBL/GenBank/DDBJ databases">
        <title>Phylogenomic reconstructions and comparative analyses of Kickxellomycotina fungi.</title>
        <authorList>
            <person name="Reynolds N.K."/>
            <person name="Stajich J.E."/>
            <person name="Barry K."/>
            <person name="Grigoriev I.V."/>
            <person name="Crous P."/>
            <person name="Smith M.E."/>
        </authorList>
    </citation>
    <scope>NUCLEOTIDE SEQUENCE</scope>
    <source>
        <strain evidence="4">NBRC 105413</strain>
    </source>
</reference>
<dbReference type="PANTHER" id="PTHR47351">
    <property type="entry name" value="CHITIN BIOSYNTHESIS PROTEIN CHS5"/>
    <property type="match status" value="1"/>
</dbReference>